<organism evidence="1 2">
    <name type="scientific">Shewanella holmiensis</name>
    <dbReference type="NCBI Taxonomy" id="2952222"/>
    <lineage>
        <taxon>Bacteria</taxon>
        <taxon>Pseudomonadati</taxon>
        <taxon>Pseudomonadota</taxon>
        <taxon>Gammaproteobacteria</taxon>
        <taxon>Alteromonadales</taxon>
        <taxon>Shewanellaceae</taxon>
        <taxon>Shewanella</taxon>
    </lineage>
</organism>
<dbReference type="InterPro" id="IPR021811">
    <property type="entry name" value="DUF3389"/>
</dbReference>
<accession>A0A9X2WJ11</accession>
<dbReference type="Proteomes" id="UP001155546">
    <property type="component" value="Unassembled WGS sequence"/>
</dbReference>
<evidence type="ECO:0000313" key="1">
    <source>
        <dbReference type="EMBL" id="MCT7940245.1"/>
    </source>
</evidence>
<dbReference type="RefSeq" id="WP_261296710.1">
    <property type="nucleotide sequence ID" value="NZ_JAMTCD010000001.1"/>
</dbReference>
<comment type="caution">
    <text evidence="1">The sequence shown here is derived from an EMBL/GenBank/DDBJ whole genome shotgun (WGS) entry which is preliminary data.</text>
</comment>
<reference evidence="1" key="1">
    <citation type="journal article" date="2023" name="Int. J. Syst. Evol. Microbiol.">
        <title>&lt;i&gt;Shewanella septentrionalis&lt;/i&gt; sp. nov. and &lt;i&gt;Shewanella holmiensis&lt;/i&gt; sp. nov., isolated from Baltic Sea water and sediments.</title>
        <authorList>
            <person name="Martin-Rodriguez A.J."/>
            <person name="Thorell K."/>
            <person name="Joffre E."/>
            <person name="Jensie-Markopoulos S."/>
            <person name="Moore E.R.B."/>
            <person name="Sjoling A."/>
        </authorList>
    </citation>
    <scope>NUCLEOTIDE SEQUENCE</scope>
    <source>
        <strain evidence="1">SP1S2-7</strain>
    </source>
</reference>
<protein>
    <submittedName>
        <fullName evidence="1">DUF3389 domain-containing protein</fullName>
    </submittedName>
</protein>
<gene>
    <name evidence="1" type="ORF">NE535_00320</name>
</gene>
<dbReference type="AlphaFoldDB" id="A0A9X2WJ11"/>
<name>A0A9X2WJ11_9GAMM</name>
<dbReference type="Pfam" id="PF11869">
    <property type="entry name" value="DUF3389"/>
    <property type="match status" value="1"/>
</dbReference>
<evidence type="ECO:0000313" key="2">
    <source>
        <dbReference type="Proteomes" id="UP001155546"/>
    </source>
</evidence>
<proteinExistence type="predicted"/>
<dbReference type="EMBL" id="JAMTCD010000001">
    <property type="protein sequence ID" value="MCT7940245.1"/>
    <property type="molecule type" value="Genomic_DNA"/>
</dbReference>
<keyword evidence="2" id="KW-1185">Reference proteome</keyword>
<sequence length="75" mass="8437">MILEFSQGKLIITPNEIQCRLLQNHIIMSAVVDDISCFHHGFVIAADAGTVKWTIKLDTPQQFEQLLQETGIQAQ</sequence>